<sequence>MNILNFMQRFLDEASCIACLKEQREQSGIVCKYCVSVRNIVGMPTSLFSSESTVITGSHYTPEQL</sequence>
<accession>S3ZJU7</accession>
<gene>
    <name evidence="1" type="ORF">HMPREF1181_01179</name>
</gene>
<reference evidence="1 2" key="1">
    <citation type="submission" date="2013-05" db="EMBL/GenBank/DDBJ databases">
        <title>The Genome Sequence of Bacteroides stercoris CC31F.</title>
        <authorList>
            <consortium name="The Broad Institute Genomics Platform"/>
            <person name="Earl A."/>
            <person name="Ward D."/>
            <person name="Feldgarden M."/>
            <person name="Gevers D."/>
            <person name="Oliphant K."/>
            <person name="Allen-Vercoe E."/>
            <person name="Walker B."/>
            <person name="Young S."/>
            <person name="Zeng Q."/>
            <person name="Gargeya S."/>
            <person name="Fitzgerald M."/>
            <person name="Haas B."/>
            <person name="Abouelleil A."/>
            <person name="Allen A.W."/>
            <person name="Alvarado L."/>
            <person name="Arachchi H.M."/>
            <person name="Berlin A.M."/>
            <person name="Chapman S.B."/>
            <person name="Gainer-Dewar J."/>
            <person name="Goldberg J."/>
            <person name="Griggs A."/>
            <person name="Gujja S."/>
            <person name="Hansen M."/>
            <person name="Howarth C."/>
            <person name="Imamovic A."/>
            <person name="Ireland A."/>
            <person name="Larimer J."/>
            <person name="McCowan C."/>
            <person name="Murphy C."/>
            <person name="Pearson M."/>
            <person name="Poon T.W."/>
            <person name="Priest M."/>
            <person name="Roberts A."/>
            <person name="Saif S."/>
            <person name="Shea T."/>
            <person name="Sisk P."/>
            <person name="Sykes S."/>
            <person name="Wortman J."/>
            <person name="Nusbaum C."/>
            <person name="Birren B."/>
        </authorList>
    </citation>
    <scope>NUCLEOTIDE SEQUENCE [LARGE SCALE GENOMIC DNA]</scope>
    <source>
        <strain evidence="1 2">CC31F</strain>
    </source>
</reference>
<organism evidence="1 2">
    <name type="scientific">Bacteroides stercoris CC31F</name>
    <dbReference type="NCBI Taxonomy" id="1073351"/>
    <lineage>
        <taxon>Bacteria</taxon>
        <taxon>Pseudomonadati</taxon>
        <taxon>Bacteroidota</taxon>
        <taxon>Bacteroidia</taxon>
        <taxon>Bacteroidales</taxon>
        <taxon>Bacteroidaceae</taxon>
        <taxon>Bacteroides</taxon>
    </lineage>
</organism>
<dbReference type="EMBL" id="ATFP01000018">
    <property type="protein sequence ID" value="EPH20980.1"/>
    <property type="molecule type" value="Genomic_DNA"/>
</dbReference>
<comment type="caution">
    <text evidence="1">The sequence shown here is derived from an EMBL/GenBank/DDBJ whole genome shotgun (WGS) entry which is preliminary data.</text>
</comment>
<protein>
    <submittedName>
        <fullName evidence="1">Uncharacterized protein</fullName>
    </submittedName>
</protein>
<evidence type="ECO:0000313" key="2">
    <source>
        <dbReference type="Proteomes" id="UP000014614"/>
    </source>
</evidence>
<proteinExistence type="predicted"/>
<dbReference type="AlphaFoldDB" id="S3ZJU7"/>
<name>S3ZJU7_BACSE</name>
<dbReference type="Proteomes" id="UP000014614">
    <property type="component" value="Unassembled WGS sequence"/>
</dbReference>
<evidence type="ECO:0000313" key="1">
    <source>
        <dbReference type="EMBL" id="EPH20980.1"/>
    </source>
</evidence>
<dbReference type="HOGENOM" id="CLU_2840787_0_0_10"/>